<dbReference type="GO" id="GO:0008970">
    <property type="term" value="F:phospholipase A1 activity"/>
    <property type="evidence" value="ECO:0007669"/>
    <property type="project" value="UniProtKB-EC"/>
</dbReference>
<evidence type="ECO:0000256" key="10">
    <source>
        <dbReference type="ARBA" id="ARBA00022837"/>
    </source>
</evidence>
<evidence type="ECO:0000256" key="17">
    <source>
        <dbReference type="RuleBase" id="RU366027"/>
    </source>
</evidence>
<name>A0A974SMR7_9RHOO</name>
<accession>A0A974SMR7</accession>
<evidence type="ECO:0000256" key="11">
    <source>
        <dbReference type="ARBA" id="ARBA00022963"/>
    </source>
</evidence>
<comment type="cofactor">
    <cofactor evidence="17">
        <name>Ca(2+)</name>
        <dbReference type="ChEBI" id="CHEBI:29108"/>
    </cofactor>
    <text evidence="17">Binds 1 Ca(2+) ion per monomer. In the dimeric form the Ca(2+) is bound by different amino acids with binding of each Ca(2+) shared with ligands coming from each monomer. The Ca(2+) ion may have a role in catalysis.</text>
</comment>
<dbReference type="EC" id="3.1.1.4" evidence="17"/>
<dbReference type="InterPro" id="IPR003187">
    <property type="entry name" value="PLipase_A1"/>
</dbReference>
<evidence type="ECO:0000256" key="14">
    <source>
        <dbReference type="ARBA" id="ARBA00023237"/>
    </source>
</evidence>
<dbReference type="RefSeq" id="WP_203386839.1">
    <property type="nucleotide sequence ID" value="NZ_CP064781.1"/>
</dbReference>
<dbReference type="GO" id="GO:0016042">
    <property type="term" value="P:lipid catabolic process"/>
    <property type="evidence" value="ECO:0007669"/>
    <property type="project" value="UniProtKB-KW"/>
</dbReference>
<comment type="similarity">
    <text evidence="3 17">Belongs to the phospholipase A1 family.</text>
</comment>
<feature type="binding site" description="in dimeric form" evidence="16">
    <location>
        <position position="264"/>
    </location>
    <ligand>
        <name>Ca(2+)</name>
        <dbReference type="ChEBI" id="CHEBI:29108"/>
        <label>1</label>
    </ligand>
</feature>
<evidence type="ECO:0000256" key="1">
    <source>
        <dbReference type="ARBA" id="ARBA00000111"/>
    </source>
</evidence>
<keyword evidence="13" id="KW-0472">Membrane</keyword>
<feature type="chain" id="PRO_5038170218" description="Phospholipase A1" evidence="17">
    <location>
        <begin position="29"/>
        <end position="395"/>
    </location>
</feature>
<proteinExistence type="inferred from homology"/>
<evidence type="ECO:0000256" key="9">
    <source>
        <dbReference type="ARBA" id="ARBA00022801"/>
    </source>
</evidence>
<dbReference type="EC" id="3.1.1.32" evidence="17"/>
<feature type="binding site" description="in dimeric form" evidence="16">
    <location>
        <position position="224"/>
    </location>
    <ligand>
        <name>Ca(2+)</name>
        <dbReference type="ChEBI" id="CHEBI:29108"/>
        <label>1</label>
    </ligand>
</feature>
<evidence type="ECO:0000256" key="6">
    <source>
        <dbReference type="ARBA" id="ARBA00022692"/>
    </source>
</evidence>
<dbReference type="KEGG" id="ares:IWH25_16430"/>
<keyword evidence="7 16" id="KW-0479">Metal-binding</keyword>
<sequence length="395" mass="42935">MNRPLRAVRTALAAFAILSLSLAAAAPAAPPWLIAAPSEAVRGGEALELEAVRPDAATPWPETLRVRLLRADGGEELVVLYGAEAPAAALRRSYGGRLPALAVGVLRAELAELPSNRLALIVAAPASADAIARMSAPADSAGATAAPLPPPRFDPLPEEEPALSANEPMYIVAGARDGLDARFQLSFKYRLFDARSLPARLAPALGHLHVGYTQTSLWDLHGDSKPFRDTSYRPSLFWQGRVGDGNGIAPSFLRGGYEHESNGRDGARSRSIDTLFLQPAWRKDFADGRTLLFAPKFYAYVERDDNPDIGRYRGYADWLLRYGDEAGWVLAARLRRGSSGHGSAQLDLSHPLRDPLFSRVGGFFHVQLFSGYGETLLDYNVKRDPQLRIGFSIVR</sequence>
<organism evidence="19 20">
    <name type="scientific">Azospira restricta</name>
    <dbReference type="NCBI Taxonomy" id="404405"/>
    <lineage>
        <taxon>Bacteria</taxon>
        <taxon>Pseudomonadati</taxon>
        <taxon>Pseudomonadota</taxon>
        <taxon>Betaproteobacteria</taxon>
        <taxon>Rhodocyclales</taxon>
        <taxon>Rhodocyclaceae</taxon>
        <taxon>Azospira</taxon>
    </lineage>
</organism>
<feature type="active site" description="Proton acceptor" evidence="15">
    <location>
        <position position="259"/>
    </location>
</feature>
<protein>
    <recommendedName>
        <fullName evidence="17">Phospholipase A1</fullName>
        <ecNumber evidence="17">3.1.1.32</ecNumber>
        <ecNumber evidence="17">3.1.1.4</ecNumber>
    </recommendedName>
    <alternativeName>
        <fullName evidence="17">Phosphatidylcholine 1-acylhydrolase</fullName>
    </alternativeName>
</protein>
<dbReference type="SUPFAM" id="SSF56931">
    <property type="entry name" value="Outer membrane phospholipase A (OMPLA)"/>
    <property type="match status" value="1"/>
</dbReference>
<dbReference type="Gene3D" id="2.40.230.10">
    <property type="entry name" value="Phospholipase A1"/>
    <property type="match status" value="1"/>
</dbReference>
<dbReference type="PANTHER" id="PTHR40457">
    <property type="entry name" value="PHOSPHOLIPASE A1"/>
    <property type="match status" value="1"/>
</dbReference>
<feature type="active site" description="Nucleophile" evidence="15">
    <location>
        <position position="261"/>
    </location>
</feature>
<dbReference type="Proteomes" id="UP000663444">
    <property type="component" value="Chromosome"/>
</dbReference>
<evidence type="ECO:0000256" key="7">
    <source>
        <dbReference type="ARBA" id="ARBA00022723"/>
    </source>
</evidence>
<evidence type="ECO:0000256" key="4">
    <source>
        <dbReference type="ARBA" id="ARBA00011702"/>
    </source>
</evidence>
<dbReference type="AlphaFoldDB" id="A0A974SMR7"/>
<keyword evidence="14 17" id="KW-0998">Cell outer membrane</keyword>
<dbReference type="GO" id="GO:0046872">
    <property type="term" value="F:metal ion binding"/>
    <property type="evidence" value="ECO:0007669"/>
    <property type="project" value="UniProtKB-KW"/>
</dbReference>
<feature type="binding site" description="in dimeric form" evidence="16">
    <location>
        <position position="269"/>
    </location>
    <ligand>
        <name>Ca(2+)</name>
        <dbReference type="ChEBI" id="CHEBI:29108"/>
        <label>1</label>
    </ligand>
</feature>
<feature type="region of interest" description="Disordered" evidence="18">
    <location>
        <begin position="140"/>
        <end position="160"/>
    </location>
</feature>
<dbReference type="GO" id="GO:0009279">
    <property type="term" value="C:cell outer membrane"/>
    <property type="evidence" value="ECO:0007669"/>
    <property type="project" value="UniProtKB-SubCell"/>
</dbReference>
<feature type="binding site" description="in dimeric form" evidence="16">
    <location>
        <position position="305"/>
    </location>
    <ligand>
        <name>Ca(2+)</name>
        <dbReference type="ChEBI" id="CHEBI:29108"/>
        <label>1</label>
    </ligand>
</feature>
<reference evidence="19" key="1">
    <citation type="submission" date="2020-11" db="EMBL/GenBank/DDBJ databases">
        <title>Azospira restricta DSM 18626 genome sequence.</title>
        <authorList>
            <person name="Moe W.M."/>
        </authorList>
    </citation>
    <scope>NUCLEOTIDE SEQUENCE</scope>
    <source>
        <strain evidence="19">DSM 18626</strain>
    </source>
</reference>
<keyword evidence="11 17" id="KW-0442">Lipid degradation</keyword>
<keyword evidence="9 17" id="KW-0378">Hydrolase</keyword>
<feature type="signal peptide" evidence="17">
    <location>
        <begin position="1"/>
        <end position="28"/>
    </location>
</feature>
<comment type="function">
    <text evidence="17">Hydrolysis of phosphatidylcholine with phospholipase A2 (EC 3.1.1.4) and phospholipase A1 (EC 3.1.1.32) activities.</text>
</comment>
<keyword evidence="8 17" id="KW-0732">Signal</keyword>
<dbReference type="Pfam" id="PF02253">
    <property type="entry name" value="PLA1"/>
    <property type="match status" value="1"/>
</dbReference>
<gene>
    <name evidence="19" type="ORF">IWH25_16430</name>
</gene>
<evidence type="ECO:0000256" key="8">
    <source>
        <dbReference type="ARBA" id="ARBA00022729"/>
    </source>
</evidence>
<evidence type="ECO:0000256" key="2">
    <source>
        <dbReference type="ARBA" id="ARBA00001604"/>
    </source>
</evidence>
<keyword evidence="20" id="KW-1185">Reference proteome</keyword>
<evidence type="ECO:0000256" key="12">
    <source>
        <dbReference type="ARBA" id="ARBA00023098"/>
    </source>
</evidence>
<dbReference type="PRINTS" id="PR01486">
    <property type="entry name" value="PHPHLIPASEA1"/>
</dbReference>
<comment type="catalytic activity">
    <reaction evidence="1 17">
        <text>a 1,2-diacyl-sn-glycero-3-phosphocholine + H2O = a 2-acyl-sn-glycero-3-phosphocholine + a fatty acid + H(+)</text>
        <dbReference type="Rhea" id="RHEA:18689"/>
        <dbReference type="ChEBI" id="CHEBI:15377"/>
        <dbReference type="ChEBI" id="CHEBI:15378"/>
        <dbReference type="ChEBI" id="CHEBI:28868"/>
        <dbReference type="ChEBI" id="CHEBI:57643"/>
        <dbReference type="ChEBI" id="CHEBI:57875"/>
        <dbReference type="EC" id="3.1.1.32"/>
    </reaction>
</comment>
<dbReference type="InterPro" id="IPR036541">
    <property type="entry name" value="PLipase_A1_sf"/>
</dbReference>
<dbReference type="PANTHER" id="PTHR40457:SF1">
    <property type="entry name" value="PHOSPHOLIPASE A1"/>
    <property type="match status" value="1"/>
</dbReference>
<evidence type="ECO:0000313" key="20">
    <source>
        <dbReference type="Proteomes" id="UP000663444"/>
    </source>
</evidence>
<comment type="subunit">
    <text evidence="4 17">Homodimer; dimerization is reversible, and the dimeric form is the active one.</text>
</comment>
<comment type="catalytic activity">
    <reaction evidence="2 17">
        <text>a 1,2-diacyl-sn-glycero-3-phosphocholine + H2O = a 1-acyl-sn-glycero-3-phosphocholine + a fatty acid + H(+)</text>
        <dbReference type="Rhea" id="RHEA:15801"/>
        <dbReference type="ChEBI" id="CHEBI:15377"/>
        <dbReference type="ChEBI" id="CHEBI:15378"/>
        <dbReference type="ChEBI" id="CHEBI:28868"/>
        <dbReference type="ChEBI" id="CHEBI:57643"/>
        <dbReference type="ChEBI" id="CHEBI:58168"/>
        <dbReference type="EC" id="3.1.1.4"/>
    </reaction>
</comment>
<evidence type="ECO:0000256" key="15">
    <source>
        <dbReference type="PIRSR" id="PIRSR603187-1"/>
    </source>
</evidence>
<comment type="subcellular location">
    <subcellularLocation>
        <location evidence="17">Cell outer membrane</location>
        <topology evidence="17">Multi-pass membrane protein</topology>
    </subcellularLocation>
    <text evidence="17">One of the very few enzymes located there.</text>
</comment>
<keyword evidence="10 16" id="KW-0106">Calcium</keyword>
<evidence type="ECO:0000256" key="18">
    <source>
        <dbReference type="SAM" id="MobiDB-lite"/>
    </source>
</evidence>
<keyword evidence="5" id="KW-1134">Transmembrane beta strand</keyword>
<dbReference type="GO" id="GO:0004623">
    <property type="term" value="F:phospholipase A2 activity"/>
    <property type="evidence" value="ECO:0007669"/>
    <property type="project" value="UniProtKB-EC"/>
</dbReference>
<keyword evidence="12 17" id="KW-0443">Lipid metabolism</keyword>
<evidence type="ECO:0000256" key="3">
    <source>
        <dbReference type="ARBA" id="ARBA00010525"/>
    </source>
</evidence>
<evidence type="ECO:0000256" key="16">
    <source>
        <dbReference type="PIRSR" id="PIRSR603187-2"/>
    </source>
</evidence>
<dbReference type="EMBL" id="CP064781">
    <property type="protein sequence ID" value="QRJ63311.1"/>
    <property type="molecule type" value="Genomic_DNA"/>
</dbReference>
<evidence type="ECO:0000256" key="5">
    <source>
        <dbReference type="ARBA" id="ARBA00022452"/>
    </source>
</evidence>
<evidence type="ECO:0000313" key="19">
    <source>
        <dbReference type="EMBL" id="QRJ63311.1"/>
    </source>
</evidence>
<keyword evidence="6" id="KW-0812">Transmembrane</keyword>
<evidence type="ECO:0000256" key="13">
    <source>
        <dbReference type="ARBA" id="ARBA00023136"/>
    </source>
</evidence>